<dbReference type="InterPro" id="IPR019587">
    <property type="entry name" value="Polyketide_cyclase/dehydratase"/>
</dbReference>
<accession>A0A8J6PGN5</accession>
<dbReference type="PANTHER" id="PTHR36166">
    <property type="entry name" value="CHROMOSOME 9, WHOLE GENOME SHOTGUN SEQUENCE"/>
    <property type="match status" value="1"/>
</dbReference>
<keyword evidence="2" id="KW-1185">Reference proteome</keyword>
<organism evidence="1 2">
    <name type="scientific">Taishania pollutisoli</name>
    <dbReference type="NCBI Taxonomy" id="2766479"/>
    <lineage>
        <taxon>Bacteria</taxon>
        <taxon>Pseudomonadati</taxon>
        <taxon>Bacteroidota</taxon>
        <taxon>Flavobacteriia</taxon>
        <taxon>Flavobacteriales</taxon>
        <taxon>Crocinitomicaceae</taxon>
        <taxon>Taishania</taxon>
    </lineage>
</organism>
<proteinExistence type="predicted"/>
<dbReference type="InterPro" id="IPR023393">
    <property type="entry name" value="START-like_dom_sf"/>
</dbReference>
<evidence type="ECO:0000313" key="2">
    <source>
        <dbReference type="Proteomes" id="UP000652681"/>
    </source>
</evidence>
<dbReference type="Proteomes" id="UP000652681">
    <property type="component" value="Unassembled WGS sequence"/>
</dbReference>
<dbReference type="AlphaFoldDB" id="A0A8J6PGN5"/>
<comment type="caution">
    <text evidence="1">The sequence shown here is derived from an EMBL/GenBank/DDBJ whole genome shotgun (WGS) entry which is preliminary data.</text>
</comment>
<gene>
    <name evidence="1" type="ORF">H9Y05_00605</name>
</gene>
<dbReference type="PANTHER" id="PTHR36166:SF1">
    <property type="entry name" value="SRPBCC DOMAIN-CONTAINING PROTEIN"/>
    <property type="match status" value="1"/>
</dbReference>
<dbReference type="RefSeq" id="WP_163492221.1">
    <property type="nucleotide sequence ID" value="NZ_JACVEL010000001.1"/>
</dbReference>
<sequence length="146" mass="16299">MKKEITTSIIIHAGIEHVWSALTDFASFPNWNPFITSINGKAEEGARITVRIHPPQSKPMTFKPVVLSCLAHKELRWKGKLLVGGLFDGEHIFELSENTAGTTLFIQRELFSGILVGMMNLENTRKGFEAMNRQLKALVEKSGSAF</sequence>
<dbReference type="SUPFAM" id="SSF55961">
    <property type="entry name" value="Bet v1-like"/>
    <property type="match status" value="1"/>
</dbReference>
<name>A0A8J6PGN5_9FLAO</name>
<dbReference type="EMBL" id="JACVEL010000001">
    <property type="protein sequence ID" value="MBC9810964.1"/>
    <property type="molecule type" value="Genomic_DNA"/>
</dbReference>
<evidence type="ECO:0000313" key="1">
    <source>
        <dbReference type="EMBL" id="MBC9810964.1"/>
    </source>
</evidence>
<dbReference type="Pfam" id="PF10604">
    <property type="entry name" value="Polyketide_cyc2"/>
    <property type="match status" value="1"/>
</dbReference>
<protein>
    <submittedName>
        <fullName evidence="1">SRPBCC domain-containing protein</fullName>
    </submittedName>
</protein>
<dbReference type="CDD" id="cd07822">
    <property type="entry name" value="SRPBCC_4"/>
    <property type="match status" value="1"/>
</dbReference>
<reference evidence="1" key="1">
    <citation type="submission" date="2020-09" db="EMBL/GenBank/DDBJ databases">
        <title>Taishania pollutisoli gen. nov., sp. nov., Isolated from Tetrabromobisphenol A-Contaminated Soil.</title>
        <authorList>
            <person name="Chen Q."/>
        </authorList>
    </citation>
    <scope>NUCLEOTIDE SEQUENCE</scope>
    <source>
        <strain evidence="1">CZZ-1</strain>
    </source>
</reference>
<dbReference type="Gene3D" id="3.30.530.20">
    <property type="match status" value="1"/>
</dbReference>